<feature type="coiled-coil region" evidence="1">
    <location>
        <begin position="549"/>
        <end position="576"/>
    </location>
</feature>
<dbReference type="PANTHER" id="PTHR33476">
    <property type="entry name" value="EMB|CAB62613.1"/>
    <property type="match status" value="1"/>
</dbReference>
<name>A0A8T2V0E7_CERRI</name>
<gene>
    <name evidence="3" type="ORF">KP509_03G000400</name>
</gene>
<dbReference type="AlphaFoldDB" id="A0A8T2V0E7"/>
<dbReference type="OrthoDB" id="1916242at2759"/>
<evidence type="ECO:0000313" key="4">
    <source>
        <dbReference type="Proteomes" id="UP000825935"/>
    </source>
</evidence>
<dbReference type="GO" id="GO:0008356">
    <property type="term" value="P:asymmetric cell division"/>
    <property type="evidence" value="ECO:0007669"/>
    <property type="project" value="InterPro"/>
</dbReference>
<keyword evidence="1" id="KW-0175">Coiled coil</keyword>
<comment type="caution">
    <text evidence="3">The sequence shown here is derived from an EMBL/GenBank/DDBJ whole genome shotgun (WGS) entry which is preliminary data.</text>
</comment>
<evidence type="ECO:0000256" key="1">
    <source>
        <dbReference type="SAM" id="Coils"/>
    </source>
</evidence>
<evidence type="ECO:0000256" key="2">
    <source>
        <dbReference type="SAM" id="MobiDB-lite"/>
    </source>
</evidence>
<evidence type="ECO:0000313" key="3">
    <source>
        <dbReference type="EMBL" id="KAH7440580.1"/>
    </source>
</evidence>
<dbReference type="InterPro" id="IPR040348">
    <property type="entry name" value="POLAR-like"/>
</dbReference>
<dbReference type="EMBL" id="CM035408">
    <property type="protein sequence ID" value="KAH7440579.1"/>
    <property type="molecule type" value="Genomic_DNA"/>
</dbReference>
<organism evidence="3 4">
    <name type="scientific">Ceratopteris richardii</name>
    <name type="common">Triangle waterfern</name>
    <dbReference type="NCBI Taxonomy" id="49495"/>
    <lineage>
        <taxon>Eukaryota</taxon>
        <taxon>Viridiplantae</taxon>
        <taxon>Streptophyta</taxon>
        <taxon>Embryophyta</taxon>
        <taxon>Tracheophyta</taxon>
        <taxon>Polypodiopsida</taxon>
        <taxon>Polypodiidae</taxon>
        <taxon>Polypodiales</taxon>
        <taxon>Pteridineae</taxon>
        <taxon>Pteridaceae</taxon>
        <taxon>Parkerioideae</taxon>
        <taxon>Ceratopteris</taxon>
    </lineage>
</organism>
<proteinExistence type="predicted"/>
<dbReference type="EMBL" id="CM035408">
    <property type="protein sequence ID" value="KAH7440580.1"/>
    <property type="molecule type" value="Genomic_DNA"/>
</dbReference>
<keyword evidence="4" id="KW-1185">Reference proteome</keyword>
<protein>
    <submittedName>
        <fullName evidence="3">Uncharacterized protein</fullName>
    </submittedName>
</protein>
<feature type="region of interest" description="Disordered" evidence="2">
    <location>
        <begin position="509"/>
        <end position="530"/>
    </location>
</feature>
<dbReference type="Proteomes" id="UP000825935">
    <property type="component" value="Chromosome 3"/>
</dbReference>
<sequence length="604" mass="67483">MKLTPLLIWIIRKLDCLWPFKERTMCYLLVAAGASYLVQRWQHAQKRQPLMDDLNKRTNLPALLSAIFERKFHSSLSNTMSKVCNALLESSEIESSEGDDSEVCLIDPTHVEPDNRASKCNLPSKSTAKTGQQDLGEEILCSSSYCSNSRPASNNLKDAHSLSRTYSPSFQFFGKEQACRPIWQNAFPHLQNKKWSSKSRGDLQNQVMDAASTSKPRKNQLCDSAVIQGPCSEDSGYASSSKHVDSIFPRSPTDDLAMAQNLCSSASDYSDCNEHQEKILDYPFVESKMDESSFVCSSSAAYTNDSATSNACMHTQVFVTGQNQNTGATVFLFDGCKCIPTLNSHAEQGISGVLTSKIGSKSLPIQSRISEIVSESMDNADSDTFISVGLGMATCFMVSSGQKEMEKLGKLLTKTEDLVNEMKIELEDRSHLPCTGEEDGDFFTIMTKDKPSQELARSDIGTHIHSLSNNSLCKDQIRRDDTTMNMAQIKQHEQASFCVERNAGGIDNYEQQDSYGYGTQGESSSEVSDDNDYITSLVELERKLWEAFHQRQEEKISELEALLELALTRLHAKEDELLWWKNRAQQLMQQYGAPSDVQKRESRG</sequence>
<accession>A0A8T2V0E7</accession>
<dbReference type="PANTHER" id="PTHR33476:SF22">
    <property type="entry name" value="PROTEIN POLAR LOCALIZATION DURING ASYMMETRIC DIVISION AND REDISTRIBUTION"/>
    <property type="match status" value="1"/>
</dbReference>
<reference evidence="3" key="1">
    <citation type="submission" date="2021-08" db="EMBL/GenBank/DDBJ databases">
        <title>WGS assembly of Ceratopteris richardii.</title>
        <authorList>
            <person name="Marchant D.B."/>
            <person name="Chen G."/>
            <person name="Jenkins J."/>
            <person name="Shu S."/>
            <person name="Leebens-Mack J."/>
            <person name="Grimwood J."/>
            <person name="Schmutz J."/>
            <person name="Soltis P."/>
            <person name="Soltis D."/>
            <person name="Chen Z.-H."/>
        </authorList>
    </citation>
    <scope>NUCLEOTIDE SEQUENCE</scope>
    <source>
        <strain evidence="3">Whitten #5841</strain>
        <tissue evidence="3">Leaf</tissue>
    </source>
</reference>